<proteinExistence type="predicted"/>
<comment type="caution">
    <text evidence="2">The sequence shown here is derived from an EMBL/GenBank/DDBJ whole genome shotgun (WGS) entry which is preliminary data.</text>
</comment>
<dbReference type="AlphaFoldDB" id="A0A523UWF8"/>
<evidence type="ECO:0000313" key="3">
    <source>
        <dbReference type="Proteomes" id="UP000315525"/>
    </source>
</evidence>
<dbReference type="EMBL" id="SOJN01000042">
    <property type="protein sequence ID" value="TET46830.1"/>
    <property type="molecule type" value="Genomic_DNA"/>
</dbReference>
<name>A0A523UWF8_UNCT6</name>
<keyword evidence="1" id="KW-1133">Transmembrane helix</keyword>
<feature type="transmembrane region" description="Helical" evidence="1">
    <location>
        <begin position="16"/>
        <end position="37"/>
    </location>
</feature>
<gene>
    <name evidence="2" type="ORF">E3J62_03105</name>
</gene>
<evidence type="ECO:0000256" key="1">
    <source>
        <dbReference type="SAM" id="Phobius"/>
    </source>
</evidence>
<dbReference type="Proteomes" id="UP000315525">
    <property type="component" value="Unassembled WGS sequence"/>
</dbReference>
<accession>A0A523UWF8</accession>
<keyword evidence="1" id="KW-0812">Transmembrane</keyword>
<keyword evidence="1" id="KW-0472">Membrane</keyword>
<reference evidence="2 3" key="1">
    <citation type="submission" date="2019-03" db="EMBL/GenBank/DDBJ databases">
        <title>Metabolic potential of uncultured bacteria and archaea associated with petroleum seepage in deep-sea sediments.</title>
        <authorList>
            <person name="Dong X."/>
            <person name="Hubert C."/>
        </authorList>
    </citation>
    <scope>NUCLEOTIDE SEQUENCE [LARGE SCALE GENOMIC DNA]</scope>
    <source>
        <strain evidence="2">E44_bin18</strain>
    </source>
</reference>
<evidence type="ECO:0000313" key="2">
    <source>
        <dbReference type="EMBL" id="TET46830.1"/>
    </source>
</evidence>
<protein>
    <submittedName>
        <fullName evidence="2">Uncharacterized protein</fullName>
    </submittedName>
</protein>
<sequence>MEGSSPPQVRMLKHTLLFLIILMSFTYAVLCVPPYILQRCPRLVKRTRLTKELVAVTARLAGMRAEMDRIEQVRYWQYKLDLLQSEKEELADELWCMGVDVDSLERAQKEAIESRVLWFPDESLGEY</sequence>
<organism evidence="2 3">
    <name type="scientific">candidate division TA06 bacterium</name>
    <dbReference type="NCBI Taxonomy" id="2250710"/>
    <lineage>
        <taxon>Bacteria</taxon>
        <taxon>Bacteria division TA06</taxon>
    </lineage>
</organism>